<evidence type="ECO:0000256" key="3">
    <source>
        <dbReference type="ARBA" id="ARBA00022630"/>
    </source>
</evidence>
<evidence type="ECO:0000256" key="2">
    <source>
        <dbReference type="ARBA" id="ARBA00009347"/>
    </source>
</evidence>
<dbReference type="GO" id="GO:0050660">
    <property type="term" value="F:flavin adenine dinucleotide binding"/>
    <property type="evidence" value="ECO:0007669"/>
    <property type="project" value="InterPro"/>
</dbReference>
<dbReference type="InterPro" id="IPR046373">
    <property type="entry name" value="Acyl-CoA_Oxase/DH_mid-dom_sf"/>
</dbReference>
<dbReference type="InterPro" id="IPR009100">
    <property type="entry name" value="AcylCoA_DH/oxidase_NM_dom_sf"/>
</dbReference>
<keyword evidence="5 6" id="KW-0560">Oxidoreductase</keyword>
<dbReference type="InterPro" id="IPR006091">
    <property type="entry name" value="Acyl-CoA_Oxase/DH_mid-dom"/>
</dbReference>
<feature type="domain" description="Acyl-CoA dehydrogenase/oxidase N-terminal" evidence="9">
    <location>
        <begin position="7"/>
        <end position="119"/>
    </location>
</feature>
<organism evidence="10 11">
    <name type="scientific">Pseudohalioglobus lutimaris</name>
    <dbReference type="NCBI Taxonomy" id="1737061"/>
    <lineage>
        <taxon>Bacteria</taxon>
        <taxon>Pseudomonadati</taxon>
        <taxon>Pseudomonadota</taxon>
        <taxon>Gammaproteobacteria</taxon>
        <taxon>Cellvibrionales</taxon>
        <taxon>Halieaceae</taxon>
        <taxon>Pseudohalioglobus</taxon>
    </lineage>
</organism>
<dbReference type="FunFam" id="1.20.140.10:FF:000001">
    <property type="entry name" value="Acyl-CoA dehydrogenase"/>
    <property type="match status" value="1"/>
</dbReference>
<dbReference type="GO" id="GO:0003995">
    <property type="term" value="F:acyl-CoA dehydrogenase activity"/>
    <property type="evidence" value="ECO:0007669"/>
    <property type="project" value="InterPro"/>
</dbReference>
<dbReference type="InterPro" id="IPR036250">
    <property type="entry name" value="AcylCo_DH-like_C"/>
</dbReference>
<dbReference type="PANTHER" id="PTHR43884">
    <property type="entry name" value="ACYL-COA DEHYDROGENASE"/>
    <property type="match status" value="1"/>
</dbReference>
<evidence type="ECO:0000313" key="10">
    <source>
        <dbReference type="EMBL" id="PLW70895.1"/>
    </source>
</evidence>
<dbReference type="Pfam" id="PF02770">
    <property type="entry name" value="Acyl-CoA_dh_M"/>
    <property type="match status" value="1"/>
</dbReference>
<gene>
    <name evidence="10" type="ORF">C0039_01865</name>
</gene>
<dbReference type="Pfam" id="PF00441">
    <property type="entry name" value="Acyl-CoA_dh_1"/>
    <property type="match status" value="1"/>
</dbReference>
<feature type="domain" description="Acyl-CoA oxidase/dehydrogenase middle" evidence="8">
    <location>
        <begin position="124"/>
        <end position="218"/>
    </location>
</feature>
<keyword evidence="3 6" id="KW-0285">Flavoprotein</keyword>
<dbReference type="Gene3D" id="2.40.110.10">
    <property type="entry name" value="Butyryl-CoA Dehydrogenase, subunit A, domain 2"/>
    <property type="match status" value="1"/>
</dbReference>
<dbReference type="OrthoDB" id="9769473at2"/>
<dbReference type="InterPro" id="IPR009075">
    <property type="entry name" value="AcylCo_DH/oxidase_C"/>
</dbReference>
<evidence type="ECO:0000256" key="6">
    <source>
        <dbReference type="RuleBase" id="RU362125"/>
    </source>
</evidence>
<dbReference type="PROSITE" id="PS00072">
    <property type="entry name" value="ACYL_COA_DH_1"/>
    <property type="match status" value="1"/>
</dbReference>
<comment type="caution">
    <text evidence="10">The sequence shown here is derived from an EMBL/GenBank/DDBJ whole genome shotgun (WGS) entry which is preliminary data.</text>
</comment>
<evidence type="ECO:0000259" key="7">
    <source>
        <dbReference type="Pfam" id="PF00441"/>
    </source>
</evidence>
<comment type="similarity">
    <text evidence="2 6">Belongs to the acyl-CoA dehydrogenase family.</text>
</comment>
<dbReference type="FunFam" id="2.40.110.10:FF:000002">
    <property type="entry name" value="Acyl-CoA dehydrogenase fadE12"/>
    <property type="match status" value="1"/>
</dbReference>
<dbReference type="SUPFAM" id="SSF47203">
    <property type="entry name" value="Acyl-CoA dehydrogenase C-terminal domain-like"/>
    <property type="match status" value="1"/>
</dbReference>
<dbReference type="EMBL" id="PKUS01000001">
    <property type="protein sequence ID" value="PLW70895.1"/>
    <property type="molecule type" value="Genomic_DNA"/>
</dbReference>
<accession>A0A2N5X8T0</accession>
<sequence length="380" mass="41845">MQNPFETEERLAFRETVRRYVNSEIKPYVDEWDEAGDFPWRIHEELGAMGYFGFGVSEQYGGLGFDDAFMRASASEEMARAGGTAVWAGVGGRGISIGPIERLANEEIRSQVLEDIVLGRKGSCLAITEPGGGSDVASMQTTAERDGEEWVLNGAKTFITGGMKGDYFVVGARTGGEGLLGISLFFVAADNTGFSRTPLERKMGWWASDQATLYFDNCRVPASHLMGEENRGFIAIMENFNFERLSLVAGAVGMMKTCLEESIAYARERITFGRPLLEHQVIRHKIADMSAKVDQIEAYMQLICWQINNGTMPVAEICKAKFSATKALAFCASEAMQIFGGAGYLRGNPIERIYREVKVFAIGGGSEEIMRDLAVRQMGL</sequence>
<dbReference type="RefSeq" id="WP_101517082.1">
    <property type="nucleotide sequence ID" value="NZ_PKUS01000001.1"/>
</dbReference>
<dbReference type="AlphaFoldDB" id="A0A2N5X8T0"/>
<dbReference type="Gene3D" id="1.10.540.10">
    <property type="entry name" value="Acyl-CoA dehydrogenase/oxidase, N-terminal domain"/>
    <property type="match status" value="1"/>
</dbReference>
<evidence type="ECO:0000256" key="4">
    <source>
        <dbReference type="ARBA" id="ARBA00022827"/>
    </source>
</evidence>
<evidence type="ECO:0000256" key="5">
    <source>
        <dbReference type="ARBA" id="ARBA00023002"/>
    </source>
</evidence>
<reference evidence="10 11" key="1">
    <citation type="submission" date="2018-01" db="EMBL/GenBank/DDBJ databases">
        <title>The draft genome sequence of Halioglobus lutimaris HF004.</title>
        <authorList>
            <person name="Du Z.-J."/>
            <person name="Shi M.-J."/>
        </authorList>
    </citation>
    <scope>NUCLEOTIDE SEQUENCE [LARGE SCALE GENOMIC DNA]</scope>
    <source>
        <strain evidence="10 11">HF004</strain>
    </source>
</reference>
<protein>
    <submittedName>
        <fullName evidence="10">Acyl-CoA dehydrogenase</fullName>
    </submittedName>
</protein>
<comment type="cofactor">
    <cofactor evidence="1 6">
        <name>FAD</name>
        <dbReference type="ChEBI" id="CHEBI:57692"/>
    </cofactor>
</comment>
<keyword evidence="11" id="KW-1185">Reference proteome</keyword>
<proteinExistence type="inferred from homology"/>
<feature type="domain" description="Acyl-CoA dehydrogenase/oxidase C-terminal" evidence="7">
    <location>
        <begin position="230"/>
        <end position="378"/>
    </location>
</feature>
<evidence type="ECO:0000259" key="9">
    <source>
        <dbReference type="Pfam" id="PF02771"/>
    </source>
</evidence>
<dbReference type="Proteomes" id="UP000235005">
    <property type="component" value="Unassembled WGS sequence"/>
</dbReference>
<keyword evidence="4 6" id="KW-0274">FAD</keyword>
<name>A0A2N5X8T0_9GAMM</name>
<dbReference type="PANTHER" id="PTHR43884:SF12">
    <property type="entry name" value="ISOVALERYL-COA DEHYDROGENASE, MITOCHONDRIAL-RELATED"/>
    <property type="match status" value="1"/>
</dbReference>
<dbReference type="Gene3D" id="1.20.140.10">
    <property type="entry name" value="Butyryl-CoA Dehydrogenase, subunit A, domain 3"/>
    <property type="match status" value="1"/>
</dbReference>
<dbReference type="InterPro" id="IPR037069">
    <property type="entry name" value="AcylCoA_DH/ox_N_sf"/>
</dbReference>
<evidence type="ECO:0000256" key="1">
    <source>
        <dbReference type="ARBA" id="ARBA00001974"/>
    </source>
</evidence>
<evidence type="ECO:0000259" key="8">
    <source>
        <dbReference type="Pfam" id="PF02770"/>
    </source>
</evidence>
<dbReference type="InterPro" id="IPR006089">
    <property type="entry name" value="Acyl-CoA_DH_CS"/>
</dbReference>
<evidence type="ECO:0000313" key="11">
    <source>
        <dbReference type="Proteomes" id="UP000235005"/>
    </source>
</evidence>
<dbReference type="SUPFAM" id="SSF56645">
    <property type="entry name" value="Acyl-CoA dehydrogenase NM domain-like"/>
    <property type="match status" value="1"/>
</dbReference>
<dbReference type="InterPro" id="IPR013786">
    <property type="entry name" value="AcylCoA_DH/ox_N"/>
</dbReference>
<dbReference type="Pfam" id="PF02771">
    <property type="entry name" value="Acyl-CoA_dh_N"/>
    <property type="match status" value="1"/>
</dbReference>